<dbReference type="EMBL" id="DTBZ01000076">
    <property type="protein sequence ID" value="HGQ18035.1"/>
    <property type="molecule type" value="Genomic_DNA"/>
</dbReference>
<sequence>MELKLCEEYKQSTYTINSLAEDQTLTGMGEGVISRISLPPIPVVQSYLIVILSRDPTYTSFTKWKISLNNIILTREFKPHIDMQIGEKLAQSLFIYDVTKTISRDVNLKIGYEGKKPIKLDAAVLISIHRYEEFYLGFNFIMKILNLNSSIELPKAELSFKPTERRLNMGIVAEKACTLELEVIGNLGRSTKHGLTQGFNMVEVPIEGALNIDSINTRCNSSSARHIFTCLFSLYSNYPTIDVKSVEMLEDGVSLTLYNTGTTSADDIELVFLRHGVQVYRFRIGGVKPGEEKAVLLPKNIARMNNVTARVIWYKALRMFSKDLNINIG</sequence>
<comment type="caution">
    <text evidence="2">The sequence shown here is derived from an EMBL/GenBank/DDBJ whole genome shotgun (WGS) entry which is preliminary data.</text>
</comment>
<accession>A0A7J3JQ27</accession>
<dbReference type="AlphaFoldDB" id="A0A7J3JQ27"/>
<gene>
    <name evidence="1" type="ORF">ENT87_01255</name>
    <name evidence="2" type="ORF">ENU30_03510</name>
</gene>
<evidence type="ECO:0000313" key="2">
    <source>
        <dbReference type="EMBL" id="HGQ18035.1"/>
    </source>
</evidence>
<organism evidence="2">
    <name type="scientific">Ignisphaera aggregans</name>
    <dbReference type="NCBI Taxonomy" id="334771"/>
    <lineage>
        <taxon>Archaea</taxon>
        <taxon>Thermoproteota</taxon>
        <taxon>Thermoprotei</taxon>
        <taxon>Desulfurococcales</taxon>
        <taxon>Desulfurococcaceae</taxon>
        <taxon>Ignisphaera</taxon>
    </lineage>
</organism>
<proteinExistence type="predicted"/>
<reference evidence="2" key="1">
    <citation type="journal article" date="2020" name="mSystems">
        <title>Genome- and Community-Level Interaction Insights into Carbon Utilization and Element Cycling Functions of Hydrothermarchaeota in Hydrothermal Sediment.</title>
        <authorList>
            <person name="Zhou Z."/>
            <person name="Liu Y."/>
            <person name="Xu W."/>
            <person name="Pan J."/>
            <person name="Luo Z.H."/>
            <person name="Li M."/>
        </authorList>
    </citation>
    <scope>NUCLEOTIDE SEQUENCE [LARGE SCALE GENOMIC DNA]</scope>
    <source>
        <strain evidence="1">SpSt-618</strain>
        <strain evidence="2">SpSt-657</strain>
    </source>
</reference>
<name>A0A7J3JQ27_9CREN</name>
<dbReference type="EMBL" id="DTAI01000044">
    <property type="protein sequence ID" value="HGN36169.1"/>
    <property type="molecule type" value="Genomic_DNA"/>
</dbReference>
<evidence type="ECO:0000313" key="1">
    <source>
        <dbReference type="EMBL" id="HGN36169.1"/>
    </source>
</evidence>
<protein>
    <submittedName>
        <fullName evidence="2">Uncharacterized protein</fullName>
    </submittedName>
</protein>